<dbReference type="PANTHER" id="PTHR11562:SF17">
    <property type="entry name" value="RE54080P-RELATED"/>
    <property type="match status" value="1"/>
</dbReference>
<feature type="domain" description="Cation efflux protein cytoplasmic" evidence="12">
    <location>
        <begin position="226"/>
        <end position="296"/>
    </location>
</feature>
<evidence type="ECO:0000259" key="11">
    <source>
        <dbReference type="Pfam" id="PF01545"/>
    </source>
</evidence>
<feature type="transmembrane region" description="Helical" evidence="10">
    <location>
        <begin position="160"/>
        <end position="187"/>
    </location>
</feature>
<dbReference type="SUPFAM" id="SSF160240">
    <property type="entry name" value="Cation efflux protein cytoplasmic domain-like"/>
    <property type="match status" value="1"/>
</dbReference>
<dbReference type="Pfam" id="PF16916">
    <property type="entry name" value="ZT_dimer"/>
    <property type="match status" value="1"/>
</dbReference>
<feature type="transmembrane region" description="Helical" evidence="10">
    <location>
        <begin position="95"/>
        <end position="113"/>
    </location>
</feature>
<keyword evidence="6 10" id="KW-1133">Transmembrane helix</keyword>
<keyword evidence="7" id="KW-0406">Ion transport</keyword>
<evidence type="ECO:0000256" key="4">
    <source>
        <dbReference type="ARBA" id="ARBA00022692"/>
    </source>
</evidence>
<feature type="transmembrane region" description="Helical" evidence="10">
    <location>
        <begin position="27"/>
        <end position="47"/>
    </location>
</feature>
<feature type="compositionally biased region" description="Basic residues" evidence="9">
    <location>
        <begin position="322"/>
        <end position="336"/>
    </location>
</feature>
<accession>A0A371XDZ2</accession>
<name>A0A371XDZ2_9HYPH</name>
<evidence type="ECO:0000256" key="8">
    <source>
        <dbReference type="ARBA" id="ARBA00023136"/>
    </source>
</evidence>
<dbReference type="Pfam" id="PF01545">
    <property type="entry name" value="Cation_efflux"/>
    <property type="match status" value="1"/>
</dbReference>
<dbReference type="Proteomes" id="UP000262379">
    <property type="component" value="Unassembled WGS sequence"/>
</dbReference>
<evidence type="ECO:0000256" key="5">
    <source>
        <dbReference type="ARBA" id="ARBA00022906"/>
    </source>
</evidence>
<gene>
    <name evidence="13" type="ORF">DY251_10625</name>
</gene>
<sequence length="336" mass="35788">MAHSHEHDHGSHAGHSHDLGNADKNRVLIAALLTGGFMIAEAIGGLLTGSLALLADAGHMLTDGVALAFAWYAFHLAGRAATSRMTYGFHRVKTLVAFVNGLAVLAIGLWITYEAWERFNTPAPVLGGPMLVIAMLGLGVNIAAFYALHGGDRDSLNMRGAILHVLGDMLGSVAAMIAAAVIIFTGWTPIDPILSVIVSLLMFRSAWFLVHESGTLLLEGSPAALDRDKIAADLVAHVSSVREVHHVHIWSLDGARNVATLHACLERSAEPFAAIKAVKARLATAHGITHATVEPEIEECADYGKAHGCHDGEHSHEDDHKHAHAGHTHNGSRHLH</sequence>
<dbReference type="AlphaFoldDB" id="A0A371XDZ2"/>
<dbReference type="InterPro" id="IPR002524">
    <property type="entry name" value="Cation_efflux"/>
</dbReference>
<evidence type="ECO:0000256" key="3">
    <source>
        <dbReference type="ARBA" id="ARBA00022448"/>
    </source>
</evidence>
<dbReference type="InterPro" id="IPR027469">
    <property type="entry name" value="Cation_efflux_TMD_sf"/>
</dbReference>
<reference evidence="14" key="1">
    <citation type="submission" date="2018-08" db="EMBL/GenBank/DDBJ databases">
        <authorList>
            <person name="Im W.T."/>
        </authorList>
    </citation>
    <scope>NUCLEOTIDE SEQUENCE [LARGE SCALE GENOMIC DNA]</scope>
    <source>
        <strain evidence="14">LA-28</strain>
    </source>
</reference>
<keyword evidence="5" id="KW-0862">Zinc</keyword>
<dbReference type="InterPro" id="IPR027470">
    <property type="entry name" value="Cation_efflux_CTD"/>
</dbReference>
<proteinExistence type="inferred from homology"/>
<dbReference type="Gene3D" id="1.20.1510.10">
    <property type="entry name" value="Cation efflux protein transmembrane domain"/>
    <property type="match status" value="1"/>
</dbReference>
<comment type="subcellular location">
    <subcellularLocation>
        <location evidence="1">Membrane</location>
        <topology evidence="1">Multi-pass membrane protein</topology>
    </subcellularLocation>
</comment>
<protein>
    <submittedName>
        <fullName evidence="13">Cation transporter</fullName>
    </submittedName>
</protein>
<dbReference type="SUPFAM" id="SSF161111">
    <property type="entry name" value="Cation efflux protein transmembrane domain-like"/>
    <property type="match status" value="1"/>
</dbReference>
<dbReference type="PANTHER" id="PTHR11562">
    <property type="entry name" value="CATION EFFLUX PROTEIN/ ZINC TRANSPORTER"/>
    <property type="match status" value="1"/>
</dbReference>
<keyword evidence="3" id="KW-0813">Transport</keyword>
<keyword evidence="5" id="KW-0864">Zinc transport</keyword>
<organism evidence="13 14">
    <name type="scientific">Mesorhizobium denitrificans</name>
    <dbReference type="NCBI Taxonomy" id="2294114"/>
    <lineage>
        <taxon>Bacteria</taxon>
        <taxon>Pseudomonadati</taxon>
        <taxon>Pseudomonadota</taxon>
        <taxon>Alphaproteobacteria</taxon>
        <taxon>Hyphomicrobiales</taxon>
        <taxon>Phyllobacteriaceae</taxon>
        <taxon>Mesorhizobium</taxon>
    </lineage>
</organism>
<evidence type="ECO:0000313" key="14">
    <source>
        <dbReference type="Proteomes" id="UP000262379"/>
    </source>
</evidence>
<evidence type="ECO:0000256" key="2">
    <source>
        <dbReference type="ARBA" id="ARBA00008873"/>
    </source>
</evidence>
<dbReference type="GO" id="GO:0005385">
    <property type="term" value="F:zinc ion transmembrane transporter activity"/>
    <property type="evidence" value="ECO:0007669"/>
    <property type="project" value="TreeGrafter"/>
</dbReference>
<dbReference type="RefSeq" id="WP_116623883.1">
    <property type="nucleotide sequence ID" value="NZ_QURN01000007.1"/>
</dbReference>
<comment type="similarity">
    <text evidence="2">Belongs to the cation diffusion facilitator (CDF) transporter (TC 2.A.4) family. SLC30A subfamily.</text>
</comment>
<dbReference type="InterPro" id="IPR036837">
    <property type="entry name" value="Cation_efflux_CTD_sf"/>
</dbReference>
<dbReference type="NCBIfam" id="TIGR01297">
    <property type="entry name" value="CDF"/>
    <property type="match status" value="1"/>
</dbReference>
<dbReference type="InterPro" id="IPR058533">
    <property type="entry name" value="Cation_efflux_TM"/>
</dbReference>
<feature type="transmembrane region" description="Helical" evidence="10">
    <location>
        <begin position="125"/>
        <end position="148"/>
    </location>
</feature>
<keyword evidence="4 10" id="KW-0812">Transmembrane</keyword>
<evidence type="ECO:0000256" key="6">
    <source>
        <dbReference type="ARBA" id="ARBA00022989"/>
    </source>
</evidence>
<evidence type="ECO:0000256" key="10">
    <source>
        <dbReference type="SAM" id="Phobius"/>
    </source>
</evidence>
<evidence type="ECO:0000259" key="12">
    <source>
        <dbReference type="Pfam" id="PF16916"/>
    </source>
</evidence>
<evidence type="ECO:0000256" key="1">
    <source>
        <dbReference type="ARBA" id="ARBA00004141"/>
    </source>
</evidence>
<dbReference type="EMBL" id="QURN01000007">
    <property type="protein sequence ID" value="RFC67450.1"/>
    <property type="molecule type" value="Genomic_DNA"/>
</dbReference>
<evidence type="ECO:0000256" key="9">
    <source>
        <dbReference type="SAM" id="MobiDB-lite"/>
    </source>
</evidence>
<feature type="compositionally biased region" description="Basic and acidic residues" evidence="9">
    <location>
        <begin position="310"/>
        <end position="321"/>
    </location>
</feature>
<dbReference type="GO" id="GO:0005886">
    <property type="term" value="C:plasma membrane"/>
    <property type="evidence" value="ECO:0007669"/>
    <property type="project" value="TreeGrafter"/>
</dbReference>
<keyword evidence="8 10" id="KW-0472">Membrane</keyword>
<feature type="region of interest" description="Disordered" evidence="9">
    <location>
        <begin position="310"/>
        <end position="336"/>
    </location>
</feature>
<comment type="caution">
    <text evidence="13">The sequence shown here is derived from an EMBL/GenBank/DDBJ whole genome shotgun (WGS) entry which is preliminary data.</text>
</comment>
<evidence type="ECO:0000256" key="7">
    <source>
        <dbReference type="ARBA" id="ARBA00023065"/>
    </source>
</evidence>
<feature type="transmembrane region" description="Helical" evidence="10">
    <location>
        <begin position="53"/>
        <end position="74"/>
    </location>
</feature>
<feature type="domain" description="Cation efflux protein transmembrane" evidence="11">
    <location>
        <begin position="27"/>
        <end position="218"/>
    </location>
</feature>
<evidence type="ECO:0000313" key="13">
    <source>
        <dbReference type="EMBL" id="RFC67450.1"/>
    </source>
</evidence>
<dbReference type="InterPro" id="IPR050681">
    <property type="entry name" value="CDF/SLC30A"/>
</dbReference>
<keyword evidence="14" id="KW-1185">Reference proteome</keyword>